<gene>
    <name evidence="2" type="ORF">E2L08_13335</name>
</gene>
<reference evidence="2 3" key="1">
    <citation type="submission" date="2019-03" db="EMBL/GenBank/DDBJ databases">
        <title>Primorskyibacter sp. SS33 isolated from sediments.</title>
        <authorList>
            <person name="Xunke S."/>
        </authorList>
    </citation>
    <scope>NUCLEOTIDE SEQUENCE [LARGE SCALE GENOMIC DNA]</scope>
    <source>
        <strain evidence="2 3">SS33</strain>
    </source>
</reference>
<evidence type="ECO:0000313" key="3">
    <source>
        <dbReference type="Proteomes" id="UP000295701"/>
    </source>
</evidence>
<accession>A0A4R6A1T3</accession>
<dbReference type="AlphaFoldDB" id="A0A4R6A1T3"/>
<dbReference type="RefSeq" id="WP_133397590.1">
    <property type="nucleotide sequence ID" value="NZ_SNAA01000016.1"/>
</dbReference>
<protein>
    <recommendedName>
        <fullName evidence="4">Aminoglycoside phosphotransferase domain-containing protein</fullName>
    </recommendedName>
</protein>
<dbReference type="Proteomes" id="UP000295701">
    <property type="component" value="Unassembled WGS sequence"/>
</dbReference>
<organism evidence="2 3">
    <name type="scientific">Palleronia sediminis</name>
    <dbReference type="NCBI Taxonomy" id="2547833"/>
    <lineage>
        <taxon>Bacteria</taxon>
        <taxon>Pseudomonadati</taxon>
        <taxon>Pseudomonadota</taxon>
        <taxon>Alphaproteobacteria</taxon>
        <taxon>Rhodobacterales</taxon>
        <taxon>Roseobacteraceae</taxon>
        <taxon>Palleronia</taxon>
    </lineage>
</organism>
<proteinExistence type="predicted"/>
<dbReference type="SUPFAM" id="SSF56112">
    <property type="entry name" value="Protein kinase-like (PK-like)"/>
    <property type="match status" value="1"/>
</dbReference>
<feature type="region of interest" description="Disordered" evidence="1">
    <location>
        <begin position="1"/>
        <end position="23"/>
    </location>
</feature>
<name>A0A4R6A1T3_9RHOB</name>
<comment type="caution">
    <text evidence="2">The sequence shown here is derived from an EMBL/GenBank/DDBJ whole genome shotgun (WGS) entry which is preliminary data.</text>
</comment>
<keyword evidence="3" id="KW-1185">Reference proteome</keyword>
<dbReference type="OrthoDB" id="5621369at2"/>
<evidence type="ECO:0000313" key="2">
    <source>
        <dbReference type="EMBL" id="TDL76572.1"/>
    </source>
</evidence>
<evidence type="ECO:0000256" key="1">
    <source>
        <dbReference type="SAM" id="MobiDB-lite"/>
    </source>
</evidence>
<dbReference type="EMBL" id="SNAA01000016">
    <property type="protein sequence ID" value="TDL76572.1"/>
    <property type="molecule type" value="Genomic_DNA"/>
</dbReference>
<dbReference type="InterPro" id="IPR011009">
    <property type="entry name" value="Kinase-like_dom_sf"/>
</dbReference>
<sequence length="354" mass="37813">MIQAEAQTAIPPPPPGFGSFTQPDAAAMRADLDALAGQAGRLLGTSVQRIEAPGGPRRASLRLILGDGRRVIATRRPDRAERLREALVLGILDGADGHVPRLLAFGGGVLIQEDCGGARLSDALAATKSIMRETIAADAVASLAAIRRIATATGIAQELPFIGMASDWLADFSLGPVRLAERLGIAAPRYDVPGLAQSLIAGPQVFTKWDARPGNAALSDDDPVMWFDWGMVGRRGGFEDVAALISDEFWPLDAAMSLRIVAEELPDTDSGPLATYAMLHACSRLRKILRQAATGGWETNDRTLRHYDLIGVARPMSAALARRARDYALTDAGTEALGPFFDRVARRVEDEDAD</sequence>
<evidence type="ECO:0008006" key="4">
    <source>
        <dbReference type="Google" id="ProtNLM"/>
    </source>
</evidence>